<dbReference type="InterPro" id="IPR036388">
    <property type="entry name" value="WH-like_DNA-bd_sf"/>
</dbReference>
<dbReference type="InterPro" id="IPR018925">
    <property type="entry name" value="XtmA-like_N"/>
</dbReference>
<dbReference type="AlphaFoldDB" id="A0A4Y3PXH9"/>
<dbReference type="Pfam" id="PF09397">
    <property type="entry name" value="FtsK_gamma"/>
    <property type="match status" value="1"/>
</dbReference>
<evidence type="ECO:0000259" key="1">
    <source>
        <dbReference type="SMART" id="SM00843"/>
    </source>
</evidence>
<keyword evidence="3" id="KW-1185">Reference proteome</keyword>
<dbReference type="InterPro" id="IPR018541">
    <property type="entry name" value="Ftsk_gamma"/>
</dbReference>
<dbReference type="SUPFAM" id="SSF46785">
    <property type="entry name" value="Winged helix' DNA-binding domain"/>
    <property type="match status" value="1"/>
</dbReference>
<dbReference type="InterPro" id="IPR036390">
    <property type="entry name" value="WH_DNA-bd_sf"/>
</dbReference>
<name>A0A4Y3PXH9_BREPA</name>
<dbReference type="Pfam" id="PF10668">
    <property type="entry name" value="Phage_terminase"/>
    <property type="match status" value="1"/>
</dbReference>
<sequence>MQNNSNNGGGDHVVARARDPNRDKAYEIWEQANGEIKLKNIADRLGISEGTIRGWKNKDKWSLSVDKLQEPPVIEDEPEADELYDQVVSIAVEAPMASASLLQRHMRIGYTRAARLIEQMERGGWSLRG</sequence>
<evidence type="ECO:0000313" key="2">
    <source>
        <dbReference type="EMBL" id="GEB35891.1"/>
    </source>
</evidence>
<dbReference type="SMART" id="SM00843">
    <property type="entry name" value="Ftsk_gamma"/>
    <property type="match status" value="1"/>
</dbReference>
<proteinExistence type="predicted"/>
<comment type="caution">
    <text evidence="2">The sequence shown here is derived from an EMBL/GenBank/DDBJ whole genome shotgun (WGS) entry which is preliminary data.</text>
</comment>
<gene>
    <name evidence="2" type="ORF">BPA01_54710</name>
</gene>
<dbReference type="Gene3D" id="1.10.10.10">
    <property type="entry name" value="Winged helix-like DNA-binding domain superfamily/Winged helix DNA-binding domain"/>
    <property type="match status" value="1"/>
</dbReference>
<dbReference type="EMBL" id="BJMH01000066">
    <property type="protein sequence ID" value="GEB35891.1"/>
    <property type="molecule type" value="Genomic_DNA"/>
</dbReference>
<dbReference type="Proteomes" id="UP000316882">
    <property type="component" value="Unassembled WGS sequence"/>
</dbReference>
<reference evidence="2 3" key="1">
    <citation type="submission" date="2019-06" db="EMBL/GenBank/DDBJ databases">
        <title>Whole genome shotgun sequence of Brevibacillus parabrevis NBRC 12334.</title>
        <authorList>
            <person name="Hosoyama A."/>
            <person name="Uohara A."/>
            <person name="Ohji S."/>
            <person name="Ichikawa N."/>
        </authorList>
    </citation>
    <scope>NUCLEOTIDE SEQUENCE [LARGE SCALE GENOMIC DNA]</scope>
    <source>
        <strain evidence="2 3">NBRC 12334</strain>
    </source>
</reference>
<feature type="domain" description="FtsK gamma" evidence="1">
    <location>
        <begin position="77"/>
        <end position="128"/>
    </location>
</feature>
<protein>
    <recommendedName>
        <fullName evidence="1">FtsK gamma domain-containing protein</fullName>
    </recommendedName>
</protein>
<organism evidence="2 3">
    <name type="scientific">Brevibacillus parabrevis</name>
    <dbReference type="NCBI Taxonomy" id="54914"/>
    <lineage>
        <taxon>Bacteria</taxon>
        <taxon>Bacillati</taxon>
        <taxon>Bacillota</taxon>
        <taxon>Bacilli</taxon>
        <taxon>Bacillales</taxon>
        <taxon>Paenibacillaceae</taxon>
        <taxon>Brevibacillus</taxon>
    </lineage>
</organism>
<accession>A0A4Y3PXH9</accession>
<evidence type="ECO:0000313" key="3">
    <source>
        <dbReference type="Proteomes" id="UP000316882"/>
    </source>
</evidence>